<dbReference type="SMART" id="SM00267">
    <property type="entry name" value="GGDEF"/>
    <property type="match status" value="1"/>
</dbReference>
<dbReference type="InterPro" id="IPR043128">
    <property type="entry name" value="Rev_trsase/Diguanyl_cyclase"/>
</dbReference>
<keyword evidence="3" id="KW-0175">Coiled coil</keyword>
<comment type="caution">
    <text evidence="5">The sequence shown here is derived from an EMBL/GenBank/DDBJ whole genome shotgun (WGS) entry which is preliminary data.</text>
</comment>
<evidence type="ECO:0000259" key="4">
    <source>
        <dbReference type="PROSITE" id="PS50887"/>
    </source>
</evidence>
<sequence length="715" mass="78507">MELYALDDEVTLHETALPALAGRDRLPSLVTLAWYLRQRDSVRASALADEAARLLDRAPPDAETLRRRARLDLVRGEIAVLQCRFDDARAALARADRVFAALDDSIGLGDSALIVNLMHMSCGVARGARESAECAREHYARGSDTLRRRIAESWLLLLLAYCDVGAAEQRLVAMDGGTPSAHDDGPCPYANEHPALAAVLLTARAVVYRARNEWSLALLCAARARQRAEAAGLVRYAIAIADNASWYLQELGDLDAAAEWMDREYVEARATGWRSVLAFSITRLGDLLRQLGQLERSREVLEEAVALYSHFPDGTNKGVTHRVLGKTLLALDRPDEALAAYEVAIRIFRTEDYHESLANALIGAAQTLSHAGRVEEALQRIEAARQVATAHHIKTAQIEHVRALAEIHQRHDLPSPAGMREPTAVVHYLEQALTIGRAVDGWQAPVDLLMDLSTGWEAAGYNVRALDYLKRAVAAERREGHRRAANRTLVLQIHHETEQARLATIHSAELARAEAERMAALETALAELREAQAEVEMRRAEFERLSLLDPLTGAGNRRHFDDRAAAEIARAHRDTRPLGVVMFDIDHFKHVNDHFGHAAGDAVIRRVVEVARGMLRPSDFIGRLGGDEFVLLVPGADTGDARHLAERVWDTIASTAIAIGEPDDPTPIAITASFGVAMLGADETAIEPALARADAALYTAKRAGRNQVVGEERVR</sequence>
<dbReference type="InterPro" id="IPR050469">
    <property type="entry name" value="Diguanylate_Cyclase"/>
</dbReference>
<dbReference type="NCBIfam" id="TIGR00254">
    <property type="entry name" value="GGDEF"/>
    <property type="match status" value="1"/>
</dbReference>
<dbReference type="InterPro" id="IPR029787">
    <property type="entry name" value="Nucleotide_cyclase"/>
</dbReference>
<dbReference type="RefSeq" id="WP_189051475.1">
    <property type="nucleotide sequence ID" value="NZ_BMJQ01000018.1"/>
</dbReference>
<evidence type="ECO:0000256" key="3">
    <source>
        <dbReference type="SAM" id="Coils"/>
    </source>
</evidence>
<name>A0A8J3E695_9PROT</name>
<dbReference type="Proteomes" id="UP000646365">
    <property type="component" value="Unassembled WGS sequence"/>
</dbReference>
<dbReference type="InterPro" id="IPR000160">
    <property type="entry name" value="GGDEF_dom"/>
</dbReference>
<dbReference type="SUPFAM" id="SSF48452">
    <property type="entry name" value="TPR-like"/>
    <property type="match status" value="2"/>
</dbReference>
<evidence type="ECO:0000313" key="6">
    <source>
        <dbReference type="Proteomes" id="UP000646365"/>
    </source>
</evidence>
<dbReference type="AlphaFoldDB" id="A0A8J3E695"/>
<dbReference type="PROSITE" id="PS50887">
    <property type="entry name" value="GGDEF"/>
    <property type="match status" value="1"/>
</dbReference>
<dbReference type="InterPro" id="IPR011990">
    <property type="entry name" value="TPR-like_helical_dom_sf"/>
</dbReference>
<dbReference type="SUPFAM" id="SSF55073">
    <property type="entry name" value="Nucleotide cyclase"/>
    <property type="match status" value="1"/>
</dbReference>
<accession>A0A8J3E695</accession>
<dbReference type="PANTHER" id="PTHR45138:SF9">
    <property type="entry name" value="DIGUANYLATE CYCLASE DGCM-RELATED"/>
    <property type="match status" value="1"/>
</dbReference>
<comment type="catalytic activity">
    <reaction evidence="2">
        <text>2 GTP = 3',3'-c-di-GMP + 2 diphosphate</text>
        <dbReference type="Rhea" id="RHEA:24898"/>
        <dbReference type="ChEBI" id="CHEBI:33019"/>
        <dbReference type="ChEBI" id="CHEBI:37565"/>
        <dbReference type="ChEBI" id="CHEBI:58805"/>
        <dbReference type="EC" id="2.7.7.65"/>
    </reaction>
</comment>
<dbReference type="Gene3D" id="1.25.40.10">
    <property type="entry name" value="Tetratricopeptide repeat domain"/>
    <property type="match status" value="1"/>
</dbReference>
<dbReference type="GO" id="GO:0052621">
    <property type="term" value="F:diguanylate cyclase activity"/>
    <property type="evidence" value="ECO:0007669"/>
    <property type="project" value="UniProtKB-EC"/>
</dbReference>
<dbReference type="CDD" id="cd01949">
    <property type="entry name" value="GGDEF"/>
    <property type="match status" value="1"/>
</dbReference>
<dbReference type="Gene3D" id="3.30.70.270">
    <property type="match status" value="1"/>
</dbReference>
<dbReference type="PANTHER" id="PTHR45138">
    <property type="entry name" value="REGULATORY COMPONENTS OF SENSORY TRANSDUCTION SYSTEM"/>
    <property type="match status" value="1"/>
</dbReference>
<feature type="domain" description="GGDEF" evidence="4">
    <location>
        <begin position="576"/>
        <end position="713"/>
    </location>
</feature>
<proteinExistence type="predicted"/>
<reference evidence="5" key="1">
    <citation type="journal article" date="2014" name="Int. J. Syst. Evol. Microbiol.">
        <title>Complete genome sequence of Corynebacterium casei LMG S-19264T (=DSM 44701T), isolated from a smear-ripened cheese.</title>
        <authorList>
            <consortium name="US DOE Joint Genome Institute (JGI-PGF)"/>
            <person name="Walter F."/>
            <person name="Albersmeier A."/>
            <person name="Kalinowski J."/>
            <person name="Ruckert C."/>
        </authorList>
    </citation>
    <scope>NUCLEOTIDE SEQUENCE</scope>
    <source>
        <strain evidence="5">CGMCC 1.15725</strain>
    </source>
</reference>
<dbReference type="Pfam" id="PF00990">
    <property type="entry name" value="GGDEF"/>
    <property type="match status" value="1"/>
</dbReference>
<dbReference type="Pfam" id="PF13424">
    <property type="entry name" value="TPR_12"/>
    <property type="match status" value="1"/>
</dbReference>
<reference evidence="5" key="2">
    <citation type="submission" date="2020-09" db="EMBL/GenBank/DDBJ databases">
        <authorList>
            <person name="Sun Q."/>
            <person name="Zhou Y."/>
        </authorList>
    </citation>
    <scope>NUCLEOTIDE SEQUENCE</scope>
    <source>
        <strain evidence="5">CGMCC 1.15725</strain>
    </source>
</reference>
<evidence type="ECO:0000256" key="2">
    <source>
        <dbReference type="ARBA" id="ARBA00034247"/>
    </source>
</evidence>
<organism evidence="5 6">
    <name type="scientific">Aliidongia dinghuensis</name>
    <dbReference type="NCBI Taxonomy" id="1867774"/>
    <lineage>
        <taxon>Bacteria</taxon>
        <taxon>Pseudomonadati</taxon>
        <taxon>Pseudomonadota</taxon>
        <taxon>Alphaproteobacteria</taxon>
        <taxon>Rhodospirillales</taxon>
        <taxon>Dongiaceae</taxon>
        <taxon>Aliidongia</taxon>
    </lineage>
</organism>
<keyword evidence="6" id="KW-1185">Reference proteome</keyword>
<feature type="coiled-coil region" evidence="3">
    <location>
        <begin position="511"/>
        <end position="545"/>
    </location>
</feature>
<dbReference type="SMART" id="SM00028">
    <property type="entry name" value="TPR"/>
    <property type="match status" value="4"/>
</dbReference>
<gene>
    <name evidence="5" type="ORF">GCM10011611_56060</name>
</gene>
<evidence type="ECO:0000313" key="5">
    <source>
        <dbReference type="EMBL" id="GGF42417.1"/>
    </source>
</evidence>
<dbReference type="InterPro" id="IPR019734">
    <property type="entry name" value="TPR_rpt"/>
</dbReference>
<dbReference type="EC" id="2.7.7.65" evidence="1"/>
<evidence type="ECO:0000256" key="1">
    <source>
        <dbReference type="ARBA" id="ARBA00012528"/>
    </source>
</evidence>
<dbReference type="FunFam" id="3.30.70.270:FF:000001">
    <property type="entry name" value="Diguanylate cyclase domain protein"/>
    <property type="match status" value="1"/>
</dbReference>
<protein>
    <recommendedName>
        <fullName evidence="1">diguanylate cyclase</fullName>
        <ecNumber evidence="1">2.7.7.65</ecNumber>
    </recommendedName>
</protein>
<dbReference type="EMBL" id="BMJQ01000018">
    <property type="protein sequence ID" value="GGF42417.1"/>
    <property type="molecule type" value="Genomic_DNA"/>
</dbReference>